<dbReference type="PROSITE" id="PS51330">
    <property type="entry name" value="DHFR_2"/>
    <property type="match status" value="1"/>
</dbReference>
<dbReference type="Gene3D" id="3.40.430.10">
    <property type="entry name" value="Dihydrofolate Reductase, subunit A"/>
    <property type="match status" value="1"/>
</dbReference>
<dbReference type="GO" id="GO:0046452">
    <property type="term" value="P:dihydrofolate metabolic process"/>
    <property type="evidence" value="ECO:0007669"/>
    <property type="project" value="TreeGrafter"/>
</dbReference>
<evidence type="ECO:0000313" key="12">
    <source>
        <dbReference type="Proteomes" id="UP000249890"/>
    </source>
</evidence>
<dbReference type="OrthoDB" id="9804315at2"/>
<keyword evidence="6 8" id="KW-0560">Oxidoreductase</keyword>
<dbReference type="RefSeq" id="WP_087915884.1">
    <property type="nucleotide sequence ID" value="NZ_CP021780.1"/>
</dbReference>
<name>A0A2Z2K944_9BACL</name>
<evidence type="ECO:0000256" key="6">
    <source>
        <dbReference type="ARBA" id="ARBA00023002"/>
    </source>
</evidence>
<evidence type="ECO:0000256" key="4">
    <source>
        <dbReference type="ARBA" id="ARBA00022563"/>
    </source>
</evidence>
<evidence type="ECO:0000256" key="1">
    <source>
        <dbReference type="ARBA" id="ARBA00004903"/>
    </source>
</evidence>
<dbReference type="GO" id="GO:0006730">
    <property type="term" value="P:one-carbon metabolic process"/>
    <property type="evidence" value="ECO:0007669"/>
    <property type="project" value="UniProtKB-KW"/>
</dbReference>
<evidence type="ECO:0000256" key="9">
    <source>
        <dbReference type="RuleBase" id="RU004474"/>
    </source>
</evidence>
<dbReference type="PANTHER" id="PTHR48069">
    <property type="entry name" value="DIHYDROFOLATE REDUCTASE"/>
    <property type="match status" value="1"/>
</dbReference>
<evidence type="ECO:0000256" key="8">
    <source>
        <dbReference type="PIRNR" id="PIRNR000194"/>
    </source>
</evidence>
<dbReference type="KEGG" id="pdh:B9T62_14485"/>
<dbReference type="PRINTS" id="PR00070">
    <property type="entry name" value="DHFR"/>
</dbReference>
<dbReference type="InterPro" id="IPR024072">
    <property type="entry name" value="DHFR-like_dom_sf"/>
</dbReference>
<dbReference type="FunFam" id="3.40.430.10:FF:000001">
    <property type="entry name" value="Dihydrofolate reductase"/>
    <property type="match status" value="1"/>
</dbReference>
<keyword evidence="5 8" id="KW-0521">NADP</keyword>
<accession>A0A2Z2K944</accession>
<gene>
    <name evidence="11" type="ORF">B9T62_14485</name>
</gene>
<dbReference type="InterPro" id="IPR001796">
    <property type="entry name" value="DHFR_dom"/>
</dbReference>
<evidence type="ECO:0000256" key="2">
    <source>
        <dbReference type="ARBA" id="ARBA00009539"/>
    </source>
</evidence>
<evidence type="ECO:0000256" key="7">
    <source>
        <dbReference type="ARBA" id="ARBA00025067"/>
    </source>
</evidence>
<dbReference type="GO" id="GO:0046654">
    <property type="term" value="P:tetrahydrofolate biosynthetic process"/>
    <property type="evidence" value="ECO:0007669"/>
    <property type="project" value="UniProtKB-UniPathway"/>
</dbReference>
<dbReference type="GO" id="GO:0046655">
    <property type="term" value="P:folic acid metabolic process"/>
    <property type="evidence" value="ECO:0007669"/>
    <property type="project" value="TreeGrafter"/>
</dbReference>
<comment type="function">
    <text evidence="7 8">Key enzyme in folate metabolism. Catalyzes an essential reaction for de novo glycine and purine synthesis, and for DNA precursor synthesis.</text>
</comment>
<dbReference type="Pfam" id="PF00186">
    <property type="entry name" value="DHFR_1"/>
    <property type="match status" value="1"/>
</dbReference>
<dbReference type="InterPro" id="IPR017925">
    <property type="entry name" value="DHFR_CS"/>
</dbReference>
<comment type="similarity">
    <text evidence="2 8 9">Belongs to the dihydrofolate reductase family.</text>
</comment>
<comment type="pathway">
    <text evidence="1 8">Cofactor biosynthesis; tetrahydrofolate biosynthesis; 5,6,7,8-tetrahydrofolate from 7,8-dihydrofolate: step 1/1.</text>
</comment>
<dbReference type="GO" id="GO:0004146">
    <property type="term" value="F:dihydrofolate reductase activity"/>
    <property type="evidence" value="ECO:0007669"/>
    <property type="project" value="UniProtKB-EC"/>
</dbReference>
<dbReference type="SUPFAM" id="SSF53597">
    <property type="entry name" value="Dihydrofolate reductase-like"/>
    <property type="match status" value="1"/>
</dbReference>
<protein>
    <recommendedName>
        <fullName evidence="3 8">Dihydrofolate reductase</fullName>
        <ecNumber evidence="3 8">1.5.1.3</ecNumber>
    </recommendedName>
</protein>
<dbReference type="PANTHER" id="PTHR48069:SF3">
    <property type="entry name" value="DIHYDROFOLATE REDUCTASE"/>
    <property type="match status" value="1"/>
</dbReference>
<dbReference type="AlphaFoldDB" id="A0A2Z2K944"/>
<evidence type="ECO:0000259" key="10">
    <source>
        <dbReference type="PROSITE" id="PS51330"/>
    </source>
</evidence>
<sequence>MSISLIWAMGKNQVIGKDNQLPWHLPLDFAYFKAQTLGKKILMGRKTWDSLGGKALKGRTSFVMTRDSDFAPEGATVIHTLEEAVAEGRKDGELMVIGGAEIYGMLLPYADKLMVTIIEEQFEGDSFFPEVDWSLWEEVSNIEGIRDEKNPHQYRFLIYERRN</sequence>
<dbReference type="Proteomes" id="UP000249890">
    <property type="component" value="Chromosome"/>
</dbReference>
<evidence type="ECO:0000256" key="5">
    <source>
        <dbReference type="ARBA" id="ARBA00022857"/>
    </source>
</evidence>
<evidence type="ECO:0000313" key="11">
    <source>
        <dbReference type="EMBL" id="ASA21877.1"/>
    </source>
</evidence>
<dbReference type="GO" id="GO:0005829">
    <property type="term" value="C:cytosol"/>
    <property type="evidence" value="ECO:0007669"/>
    <property type="project" value="TreeGrafter"/>
</dbReference>
<comment type="catalytic activity">
    <reaction evidence="8">
        <text>(6S)-5,6,7,8-tetrahydrofolate + NADP(+) = 7,8-dihydrofolate + NADPH + H(+)</text>
        <dbReference type="Rhea" id="RHEA:15009"/>
        <dbReference type="ChEBI" id="CHEBI:15378"/>
        <dbReference type="ChEBI" id="CHEBI:57451"/>
        <dbReference type="ChEBI" id="CHEBI:57453"/>
        <dbReference type="ChEBI" id="CHEBI:57783"/>
        <dbReference type="ChEBI" id="CHEBI:58349"/>
        <dbReference type="EC" id="1.5.1.3"/>
    </reaction>
</comment>
<dbReference type="PIRSF" id="PIRSF000194">
    <property type="entry name" value="DHFR"/>
    <property type="match status" value="1"/>
</dbReference>
<evidence type="ECO:0000256" key="3">
    <source>
        <dbReference type="ARBA" id="ARBA00012856"/>
    </source>
</evidence>
<dbReference type="GO" id="GO:0070401">
    <property type="term" value="F:NADP+ binding"/>
    <property type="evidence" value="ECO:0007669"/>
    <property type="project" value="UniProtKB-ARBA"/>
</dbReference>
<organism evidence="11 12">
    <name type="scientific">Paenibacillus donghaensis</name>
    <dbReference type="NCBI Taxonomy" id="414771"/>
    <lineage>
        <taxon>Bacteria</taxon>
        <taxon>Bacillati</taxon>
        <taxon>Bacillota</taxon>
        <taxon>Bacilli</taxon>
        <taxon>Bacillales</taxon>
        <taxon>Paenibacillaceae</taxon>
        <taxon>Paenibacillus</taxon>
    </lineage>
</organism>
<keyword evidence="4 8" id="KW-0554">One-carbon metabolism</keyword>
<dbReference type="EMBL" id="CP021780">
    <property type="protein sequence ID" value="ASA21877.1"/>
    <property type="molecule type" value="Genomic_DNA"/>
</dbReference>
<keyword evidence="12" id="KW-1185">Reference proteome</keyword>
<dbReference type="EC" id="1.5.1.3" evidence="3 8"/>
<dbReference type="InterPro" id="IPR012259">
    <property type="entry name" value="DHFR"/>
</dbReference>
<dbReference type="UniPathway" id="UPA00077">
    <property type="reaction ID" value="UER00158"/>
</dbReference>
<feature type="domain" description="DHFR" evidence="10">
    <location>
        <begin position="2"/>
        <end position="161"/>
    </location>
</feature>
<proteinExistence type="inferred from homology"/>
<dbReference type="PROSITE" id="PS00075">
    <property type="entry name" value="DHFR_1"/>
    <property type="match status" value="1"/>
</dbReference>
<reference evidence="11 12" key="1">
    <citation type="submission" date="2017-06" db="EMBL/GenBank/DDBJ databases">
        <title>Complete genome sequence of Paenibacillus donghaensis KCTC 13049T isolated from East Sea sediment, South Korea.</title>
        <authorList>
            <person name="Jung B.K."/>
            <person name="Hong S.-J."/>
            <person name="Shin J.-H."/>
        </authorList>
    </citation>
    <scope>NUCLEOTIDE SEQUENCE [LARGE SCALE GENOMIC DNA]</scope>
    <source>
        <strain evidence="11 12">KCTC 13049</strain>
    </source>
</reference>
<dbReference type="CDD" id="cd00209">
    <property type="entry name" value="DHFR"/>
    <property type="match status" value="1"/>
</dbReference>